<dbReference type="SUPFAM" id="SSF143011">
    <property type="entry name" value="RelE-like"/>
    <property type="match status" value="1"/>
</dbReference>
<dbReference type="eggNOG" id="COG2026">
    <property type="taxonomic scope" value="Bacteria"/>
</dbReference>
<protein>
    <recommendedName>
        <fullName evidence="3">Plasmid stabilization system</fullName>
    </recommendedName>
</protein>
<dbReference type="Gene3D" id="3.30.2310.20">
    <property type="entry name" value="RelE-like"/>
    <property type="match status" value="1"/>
</dbReference>
<evidence type="ECO:0008006" key="3">
    <source>
        <dbReference type="Google" id="ProtNLM"/>
    </source>
</evidence>
<name>E6W1F4_DESIS</name>
<dbReference type="Proteomes" id="UP000002572">
    <property type="component" value="Chromosome"/>
</dbReference>
<gene>
    <name evidence="1" type="ordered locus">Selin_0665</name>
</gene>
<proteinExistence type="predicted"/>
<evidence type="ECO:0000313" key="2">
    <source>
        <dbReference type="Proteomes" id="UP000002572"/>
    </source>
</evidence>
<dbReference type="InterPro" id="IPR035093">
    <property type="entry name" value="RelE/ParE_toxin_dom_sf"/>
</dbReference>
<accession>E6W1F4</accession>
<dbReference type="STRING" id="653733.Selin_0665"/>
<dbReference type="KEGG" id="din:Selin_0665"/>
<evidence type="ECO:0000313" key="1">
    <source>
        <dbReference type="EMBL" id="ADU65410.1"/>
    </source>
</evidence>
<dbReference type="InParanoid" id="E6W1F4"/>
<organism evidence="1 2">
    <name type="scientific">Desulfurispirillum indicum (strain ATCC BAA-1389 / DSM 22839 / S5)</name>
    <dbReference type="NCBI Taxonomy" id="653733"/>
    <lineage>
        <taxon>Bacteria</taxon>
        <taxon>Pseudomonadati</taxon>
        <taxon>Chrysiogenota</taxon>
        <taxon>Chrysiogenia</taxon>
        <taxon>Chrysiogenales</taxon>
        <taxon>Chrysiogenaceae</taxon>
        <taxon>Desulfurispirillum</taxon>
    </lineage>
</organism>
<sequence length="107" mass="12593">MSCGSHNHIQENRRNLWISSKYSEQAVKDLHGFNSVDRQLIVKKIHYLRDNFNSLKQTRKVTELKGSRFSGQYRFIVARKIRVLFRVDGDVLTLLVLRVGLRKSIYT</sequence>
<dbReference type="EMBL" id="CP002432">
    <property type="protein sequence ID" value="ADU65410.1"/>
    <property type="molecule type" value="Genomic_DNA"/>
</dbReference>
<dbReference type="AlphaFoldDB" id="E6W1F4"/>
<keyword evidence="2" id="KW-1185">Reference proteome</keyword>
<dbReference type="HOGENOM" id="CLU_2205811_0_0_0"/>
<reference evidence="1 2" key="1">
    <citation type="submission" date="2010-12" db="EMBL/GenBank/DDBJ databases">
        <title>Complete sequence of Desulfurispirillum indicum S5.</title>
        <authorList>
            <consortium name="US DOE Joint Genome Institute"/>
            <person name="Lucas S."/>
            <person name="Copeland A."/>
            <person name="Lapidus A."/>
            <person name="Cheng J.-F."/>
            <person name="Goodwin L."/>
            <person name="Pitluck S."/>
            <person name="Chertkov O."/>
            <person name="Held B."/>
            <person name="Detter J.C."/>
            <person name="Han C."/>
            <person name="Tapia R."/>
            <person name="Land M."/>
            <person name="Hauser L."/>
            <person name="Kyrpides N."/>
            <person name="Ivanova N."/>
            <person name="Mikhailova N."/>
            <person name="Haggblom M."/>
            <person name="Rauschenbach I."/>
            <person name="Bini E."/>
            <person name="Woyke T."/>
        </authorList>
    </citation>
    <scope>NUCLEOTIDE SEQUENCE [LARGE SCALE GENOMIC DNA]</scope>
    <source>
        <strain evidence="2">ATCC BAA-1389 / DSM 22839 / S5</strain>
    </source>
</reference>